<protein>
    <recommendedName>
        <fullName evidence="6">Pantothenate kinase</fullName>
    </recommendedName>
</protein>
<gene>
    <name evidence="4" type="ordered locus">Ecym_1024</name>
</gene>
<dbReference type="NCBIfam" id="TIGR00555">
    <property type="entry name" value="panK_eukar"/>
    <property type="match status" value="1"/>
</dbReference>
<dbReference type="EMBL" id="CP002497">
    <property type="protein sequence ID" value="AET37283.1"/>
    <property type="molecule type" value="Genomic_DNA"/>
</dbReference>
<dbReference type="SUPFAM" id="SSF53067">
    <property type="entry name" value="Actin-like ATPase domain"/>
    <property type="match status" value="2"/>
</dbReference>
<dbReference type="GO" id="GO:0008204">
    <property type="term" value="P:ergosterol metabolic process"/>
    <property type="evidence" value="ECO:0007669"/>
    <property type="project" value="EnsemblFungi"/>
</dbReference>
<organism evidence="4 5">
    <name type="scientific">Eremothecium cymbalariae (strain CBS 270.75 / DBVPG 7215 / KCTC 17166 / NRRL Y-17582)</name>
    <name type="common">Yeast</name>
    <dbReference type="NCBI Taxonomy" id="931890"/>
    <lineage>
        <taxon>Eukaryota</taxon>
        <taxon>Fungi</taxon>
        <taxon>Dikarya</taxon>
        <taxon>Ascomycota</taxon>
        <taxon>Saccharomycotina</taxon>
        <taxon>Saccharomycetes</taxon>
        <taxon>Saccharomycetales</taxon>
        <taxon>Saccharomycetaceae</taxon>
        <taxon>Eremothecium</taxon>
    </lineage>
</organism>
<evidence type="ECO:0008006" key="6">
    <source>
        <dbReference type="Google" id="ProtNLM"/>
    </source>
</evidence>
<dbReference type="GeneID" id="11470440"/>
<evidence type="ECO:0000313" key="4">
    <source>
        <dbReference type="EMBL" id="AET37283.1"/>
    </source>
</evidence>
<evidence type="ECO:0000256" key="3">
    <source>
        <dbReference type="ARBA" id="ARBA00022993"/>
    </source>
</evidence>
<dbReference type="OMA" id="FKNPDIC"/>
<dbReference type="RefSeq" id="XP_003644100.1">
    <property type="nucleotide sequence ID" value="XM_003644052.1"/>
</dbReference>
<dbReference type="KEGG" id="erc:Ecym_1024"/>
<dbReference type="PANTHER" id="PTHR12280:SF20">
    <property type="entry name" value="4'-PHOSPHOPANTETHEINE PHOSPHATASE"/>
    <property type="match status" value="1"/>
</dbReference>
<reference evidence="5" key="1">
    <citation type="journal article" date="2012" name="G3 (Bethesda)">
        <title>Pichia sorbitophila, an interspecies yeast hybrid reveals early steps of genome resolution following polyploidization.</title>
        <authorList>
            <person name="Leh Louis V."/>
            <person name="Despons L."/>
            <person name="Friedrich A."/>
            <person name="Martin T."/>
            <person name="Durrens P."/>
            <person name="Casaregola S."/>
            <person name="Neuveglise C."/>
            <person name="Fairhead C."/>
            <person name="Marck C."/>
            <person name="Cruz J.A."/>
            <person name="Straub M.L."/>
            <person name="Kugler V."/>
            <person name="Sacerdot C."/>
            <person name="Uzunov Z."/>
            <person name="Thierry A."/>
            <person name="Weiss S."/>
            <person name="Bleykasten C."/>
            <person name="De Montigny J."/>
            <person name="Jacques N."/>
            <person name="Jung P."/>
            <person name="Lemaire M."/>
            <person name="Mallet S."/>
            <person name="Morel G."/>
            <person name="Richard G.F."/>
            <person name="Sarkar A."/>
            <person name="Savel G."/>
            <person name="Schacherer J."/>
            <person name="Seret M.L."/>
            <person name="Talla E."/>
            <person name="Samson G."/>
            <person name="Jubin C."/>
            <person name="Poulain J."/>
            <person name="Vacherie B."/>
            <person name="Barbe V."/>
            <person name="Pelletier E."/>
            <person name="Sherman D.J."/>
            <person name="Westhof E."/>
            <person name="Weissenbach J."/>
            <person name="Baret P.V."/>
            <person name="Wincker P."/>
            <person name="Gaillardin C."/>
            <person name="Dujon B."/>
            <person name="Souciet J.L."/>
        </authorList>
    </citation>
    <scope>NUCLEOTIDE SEQUENCE [LARGE SCALE GENOMIC DNA]</scope>
    <source>
        <strain evidence="5">CBS 270.75 / DBVPG 7215 / KCTC 17166 / NRRL Y-17582</strain>
    </source>
</reference>
<dbReference type="Pfam" id="PF03630">
    <property type="entry name" value="Fumble"/>
    <property type="match status" value="1"/>
</dbReference>
<dbReference type="PANTHER" id="PTHR12280">
    <property type="entry name" value="PANTOTHENATE KINASE"/>
    <property type="match status" value="1"/>
</dbReference>
<evidence type="ECO:0000256" key="1">
    <source>
        <dbReference type="ARBA" id="ARBA00022741"/>
    </source>
</evidence>
<dbReference type="GO" id="GO:0005634">
    <property type="term" value="C:nucleus"/>
    <property type="evidence" value="ECO:0007669"/>
    <property type="project" value="TreeGrafter"/>
</dbReference>
<keyword evidence="5" id="KW-1185">Reference proteome</keyword>
<dbReference type="InParanoid" id="G8JM23"/>
<dbReference type="Proteomes" id="UP000006790">
    <property type="component" value="Chromosome 1"/>
</dbReference>
<evidence type="ECO:0000256" key="2">
    <source>
        <dbReference type="ARBA" id="ARBA00022840"/>
    </source>
</evidence>
<dbReference type="Gene3D" id="3.30.420.510">
    <property type="match status" value="1"/>
</dbReference>
<accession>G8JM23</accession>
<name>G8JM23_ERECY</name>
<dbReference type="AlphaFoldDB" id="G8JM23"/>
<proteinExistence type="predicted"/>
<dbReference type="InterPro" id="IPR004567">
    <property type="entry name" value="Type_II_PanK"/>
</dbReference>
<dbReference type="STRING" id="931890.G8JM23"/>
<keyword evidence="1" id="KW-0547">Nucleotide-binding</keyword>
<dbReference type="Gene3D" id="3.30.420.40">
    <property type="match status" value="1"/>
</dbReference>
<dbReference type="HOGENOM" id="CLU_011154_3_0_1"/>
<dbReference type="GO" id="GO:0005829">
    <property type="term" value="C:cytosol"/>
    <property type="evidence" value="ECO:0007669"/>
    <property type="project" value="TreeGrafter"/>
</dbReference>
<sequence length="355" mass="39444">MSQEIDFPSNNCTNDTVFTVAVDMGGTLTKIVFAPIGSNKLFFDRVETEKVNEFIKLVHDLIEKYNNCDYKTTQIFVTGGGSFKFYDLFVSEFPDIISITRVGEFEGLITGLDFYLHRESEVFTYSDSEGERMVPSVSNNDEIYPYMLVNIGSGVAILRMDSATEYTMLEGSSLGGGTLWGLLSLITGAKTYDEMLTWVSQGDNNNVDMLVRDIYGDEYELPGAGLEPHVIASSFGKVFKRDHKGSISDGNGKLPSEVTTESIQARKGSFKNADISKSLLYAISYNIGQIAFLQAKIHNVKRIYFAGSYIRGHLTTMNTLSYAINFWSKGSMHAFFLKHDGYLGSTGSFLASQKK</sequence>
<dbReference type="InterPro" id="IPR043129">
    <property type="entry name" value="ATPase_NBD"/>
</dbReference>
<dbReference type="OrthoDB" id="498611at2759"/>
<dbReference type="eggNOG" id="KOG2201">
    <property type="taxonomic scope" value="Eukaryota"/>
</dbReference>
<evidence type="ECO:0000313" key="5">
    <source>
        <dbReference type="Proteomes" id="UP000006790"/>
    </source>
</evidence>
<keyword evidence="2" id="KW-0067">ATP-binding</keyword>
<dbReference type="GO" id="GO:0005524">
    <property type="term" value="F:ATP binding"/>
    <property type="evidence" value="ECO:0007669"/>
    <property type="project" value="UniProtKB-KW"/>
</dbReference>
<keyword evidence="3" id="KW-0173">Coenzyme A biosynthesis</keyword>
<dbReference type="FunCoup" id="G8JM23">
    <property type="interactions" value="739"/>
</dbReference>
<dbReference type="GO" id="GO:0015937">
    <property type="term" value="P:coenzyme A biosynthetic process"/>
    <property type="evidence" value="ECO:0007669"/>
    <property type="project" value="UniProtKB-KW"/>
</dbReference>
<dbReference type="GO" id="GO:0004594">
    <property type="term" value="F:pantothenate kinase activity"/>
    <property type="evidence" value="ECO:0007669"/>
    <property type="project" value="EnsemblFungi"/>
</dbReference>